<name>A0ABR3FB74_9AGAR</name>
<dbReference type="Pfam" id="PF00646">
    <property type="entry name" value="F-box"/>
    <property type="match status" value="1"/>
</dbReference>
<gene>
    <name evidence="2" type="ORF">V5O48_009544</name>
</gene>
<dbReference type="Gene3D" id="1.20.1280.50">
    <property type="match status" value="1"/>
</dbReference>
<proteinExistence type="predicted"/>
<dbReference type="SUPFAM" id="SSF81383">
    <property type="entry name" value="F-box domain"/>
    <property type="match status" value="1"/>
</dbReference>
<evidence type="ECO:0000313" key="3">
    <source>
        <dbReference type="Proteomes" id="UP001465976"/>
    </source>
</evidence>
<dbReference type="Proteomes" id="UP001465976">
    <property type="component" value="Unassembled WGS sequence"/>
</dbReference>
<dbReference type="EMBL" id="JBAHYK010000631">
    <property type="protein sequence ID" value="KAL0572426.1"/>
    <property type="molecule type" value="Genomic_DNA"/>
</dbReference>
<dbReference type="PROSITE" id="PS50181">
    <property type="entry name" value="FBOX"/>
    <property type="match status" value="1"/>
</dbReference>
<evidence type="ECO:0000259" key="1">
    <source>
        <dbReference type="PROSITE" id="PS50181"/>
    </source>
</evidence>
<reference evidence="2 3" key="1">
    <citation type="submission" date="2024-02" db="EMBL/GenBank/DDBJ databases">
        <title>A draft genome for the cacao thread blight pathogen Marasmius crinis-equi.</title>
        <authorList>
            <person name="Cohen S.P."/>
            <person name="Baruah I.K."/>
            <person name="Amoako-Attah I."/>
            <person name="Bukari Y."/>
            <person name="Meinhardt L.W."/>
            <person name="Bailey B.A."/>
        </authorList>
    </citation>
    <scope>NUCLEOTIDE SEQUENCE [LARGE SCALE GENOMIC DNA]</scope>
    <source>
        <strain evidence="2 3">GH-76</strain>
    </source>
</reference>
<dbReference type="SMART" id="SM00256">
    <property type="entry name" value="FBOX"/>
    <property type="match status" value="1"/>
</dbReference>
<evidence type="ECO:0000313" key="2">
    <source>
        <dbReference type="EMBL" id="KAL0572426.1"/>
    </source>
</evidence>
<feature type="domain" description="F-box" evidence="1">
    <location>
        <begin position="1"/>
        <end position="46"/>
    </location>
</feature>
<sequence>MLLSDLPSEVLFLIIAYLDIHQIISLRQTCTRLAQITRNKGIWIDFLDLQGKTLPLRRDISESTLSAKAVEDIVVMNSLIDDLWSLPRETELRKLEPKRGECLLGLEVFLDRWVLAVYADGYLNIWDLAQEDGTGCRWAYTRMVREKCTSYVASFDPGTLRLSLGTVALTMAPIRQTAVIYEIQLSERSHPVFKFLRTLPLPSAGIIRQLDLSHRLLISSHQCTVFISRWSDDCDAVRERDTRRMRTHLEELEEMYTTIHALRVIGPYILVLKTRSVEIHPFPSGLFAESRQSNSLPILRHHFQTYNFRNFHLADLESRQESYALKFFASDVIQGLFLFRATVTVPSDSGSEPTLNVETLFVYPMVPGIPVRRPRPPQDHAVSTGVEVQSHERLVLDTGHVRSPFFISACALGPQSMRGIWIERRRGVMDKNILTCRFTPEAHDGDDEEPGDIGMPLLLSGQVVHTLRSFDLNEDLMHCAFGEVGGCIVLGNRSGDVLLLDIGA</sequence>
<keyword evidence="3" id="KW-1185">Reference proteome</keyword>
<accession>A0ABR3FB74</accession>
<protein>
    <recommendedName>
        <fullName evidence="1">F-box domain-containing protein</fullName>
    </recommendedName>
</protein>
<dbReference type="InterPro" id="IPR001810">
    <property type="entry name" value="F-box_dom"/>
</dbReference>
<comment type="caution">
    <text evidence="2">The sequence shown here is derived from an EMBL/GenBank/DDBJ whole genome shotgun (WGS) entry which is preliminary data.</text>
</comment>
<organism evidence="2 3">
    <name type="scientific">Marasmius crinis-equi</name>
    <dbReference type="NCBI Taxonomy" id="585013"/>
    <lineage>
        <taxon>Eukaryota</taxon>
        <taxon>Fungi</taxon>
        <taxon>Dikarya</taxon>
        <taxon>Basidiomycota</taxon>
        <taxon>Agaricomycotina</taxon>
        <taxon>Agaricomycetes</taxon>
        <taxon>Agaricomycetidae</taxon>
        <taxon>Agaricales</taxon>
        <taxon>Marasmiineae</taxon>
        <taxon>Marasmiaceae</taxon>
        <taxon>Marasmius</taxon>
    </lineage>
</organism>
<dbReference type="InterPro" id="IPR036047">
    <property type="entry name" value="F-box-like_dom_sf"/>
</dbReference>